<organism evidence="1 2">
    <name type="scientific">Melanomma pulvis-pyrius CBS 109.77</name>
    <dbReference type="NCBI Taxonomy" id="1314802"/>
    <lineage>
        <taxon>Eukaryota</taxon>
        <taxon>Fungi</taxon>
        <taxon>Dikarya</taxon>
        <taxon>Ascomycota</taxon>
        <taxon>Pezizomycotina</taxon>
        <taxon>Dothideomycetes</taxon>
        <taxon>Pleosporomycetidae</taxon>
        <taxon>Pleosporales</taxon>
        <taxon>Melanommataceae</taxon>
        <taxon>Melanomma</taxon>
    </lineage>
</organism>
<gene>
    <name evidence="1" type="ORF">K505DRAFT_414636</name>
</gene>
<evidence type="ECO:0000313" key="2">
    <source>
        <dbReference type="Proteomes" id="UP000799757"/>
    </source>
</evidence>
<reference evidence="1" key="1">
    <citation type="journal article" date="2020" name="Stud. Mycol.">
        <title>101 Dothideomycetes genomes: a test case for predicting lifestyles and emergence of pathogens.</title>
        <authorList>
            <person name="Haridas S."/>
            <person name="Albert R."/>
            <person name="Binder M."/>
            <person name="Bloem J."/>
            <person name="Labutti K."/>
            <person name="Salamov A."/>
            <person name="Andreopoulos B."/>
            <person name="Baker S."/>
            <person name="Barry K."/>
            <person name="Bills G."/>
            <person name="Bluhm B."/>
            <person name="Cannon C."/>
            <person name="Castanera R."/>
            <person name="Culley D."/>
            <person name="Daum C."/>
            <person name="Ezra D."/>
            <person name="Gonzalez J."/>
            <person name="Henrissat B."/>
            <person name="Kuo A."/>
            <person name="Liang C."/>
            <person name="Lipzen A."/>
            <person name="Lutzoni F."/>
            <person name="Magnuson J."/>
            <person name="Mondo S."/>
            <person name="Nolan M."/>
            <person name="Ohm R."/>
            <person name="Pangilinan J."/>
            <person name="Park H.-J."/>
            <person name="Ramirez L."/>
            <person name="Alfaro M."/>
            <person name="Sun H."/>
            <person name="Tritt A."/>
            <person name="Yoshinaga Y."/>
            <person name="Zwiers L.-H."/>
            <person name="Turgeon B."/>
            <person name="Goodwin S."/>
            <person name="Spatafora J."/>
            <person name="Crous P."/>
            <person name="Grigoriev I."/>
        </authorList>
    </citation>
    <scope>NUCLEOTIDE SEQUENCE</scope>
    <source>
        <strain evidence="1">CBS 109.77</strain>
    </source>
</reference>
<dbReference type="AlphaFoldDB" id="A0A6A6XPF3"/>
<keyword evidence="2" id="KW-1185">Reference proteome</keyword>
<evidence type="ECO:0000313" key="1">
    <source>
        <dbReference type="EMBL" id="KAF2798068.1"/>
    </source>
</evidence>
<dbReference type="Proteomes" id="UP000799757">
    <property type="component" value="Unassembled WGS sequence"/>
</dbReference>
<sequence length="264" mass="30111">MANNEASSTSDVNVPSYSRDSVISGFTDLYKLLVRLYLPNNSIKYPPTSGWQWPESITFSPPKSPAVIDLMKHMPYLQHPKEWDSMHIYEKTEAVDYSSFEGVGPHDVDPEISFTTLPSHVLMVGYANGRNGHYIFLDTERGTFTICDFQVGPKGHTDLSEAVDDIENPVTRTDEFGDECTENWKEYATFTTADFFSKLTEGFTELELMPHPNGEVNFAKREDANEDDEKLRAIFKEHGWPGEGYRKEECLKKVKAFDEAQLER</sequence>
<proteinExistence type="predicted"/>
<dbReference type="EMBL" id="MU001792">
    <property type="protein sequence ID" value="KAF2798068.1"/>
    <property type="molecule type" value="Genomic_DNA"/>
</dbReference>
<dbReference type="OrthoDB" id="5343383at2759"/>
<accession>A0A6A6XPF3</accession>
<protein>
    <submittedName>
        <fullName evidence="1">Uncharacterized protein</fullName>
    </submittedName>
</protein>
<name>A0A6A6XPF3_9PLEO</name>